<name>A0ABY4H7H6_9BACI</name>
<reference evidence="3" key="1">
    <citation type="submission" date="2022-04" db="EMBL/GenBank/DDBJ databases">
        <title>Halobacillus sp. isolated from saltern.</title>
        <authorList>
            <person name="Won M."/>
            <person name="Lee C.-M."/>
            <person name="Woen H.-Y."/>
            <person name="Kwon S.-W."/>
        </authorList>
    </citation>
    <scope>NUCLEOTIDE SEQUENCE</scope>
    <source>
        <strain evidence="3">SSHM10-5</strain>
    </source>
</reference>
<evidence type="ECO:0000313" key="4">
    <source>
        <dbReference type="Proteomes" id="UP000830326"/>
    </source>
</evidence>
<organism evidence="3 4">
    <name type="scientific">Halobacillus amylolyticus</name>
    <dbReference type="NCBI Taxonomy" id="2932259"/>
    <lineage>
        <taxon>Bacteria</taxon>
        <taxon>Bacillati</taxon>
        <taxon>Bacillota</taxon>
        <taxon>Bacilli</taxon>
        <taxon>Bacillales</taxon>
        <taxon>Bacillaceae</taxon>
        <taxon>Halobacillus</taxon>
    </lineage>
</organism>
<feature type="signal peptide" evidence="2">
    <location>
        <begin position="1"/>
        <end position="20"/>
    </location>
</feature>
<dbReference type="Pfam" id="PF13798">
    <property type="entry name" value="PCYCGC"/>
    <property type="match status" value="1"/>
</dbReference>
<feature type="region of interest" description="Disordered" evidence="1">
    <location>
        <begin position="23"/>
        <end position="45"/>
    </location>
</feature>
<dbReference type="Proteomes" id="UP000830326">
    <property type="component" value="Chromosome"/>
</dbReference>
<keyword evidence="2" id="KW-0732">Signal</keyword>
<gene>
    <name evidence="3" type="ORF">MUO15_12440</name>
</gene>
<proteinExistence type="predicted"/>
<feature type="compositionally biased region" description="Low complexity" evidence="1">
    <location>
        <begin position="30"/>
        <end position="42"/>
    </location>
</feature>
<evidence type="ECO:0000256" key="2">
    <source>
        <dbReference type="SAM" id="SignalP"/>
    </source>
</evidence>
<dbReference type="PROSITE" id="PS51257">
    <property type="entry name" value="PROKAR_LIPOPROTEIN"/>
    <property type="match status" value="1"/>
</dbReference>
<dbReference type="InterPro" id="IPR025673">
    <property type="entry name" value="PCYCGC"/>
</dbReference>
<evidence type="ECO:0000256" key="1">
    <source>
        <dbReference type="SAM" id="MobiDB-lite"/>
    </source>
</evidence>
<accession>A0ABY4H7H6</accession>
<protein>
    <submittedName>
        <fullName evidence="3">PCYCGC domain-containing protein</fullName>
    </submittedName>
</protein>
<dbReference type="RefSeq" id="WP_245029590.1">
    <property type="nucleotide sequence ID" value="NZ_CP095075.1"/>
</dbReference>
<evidence type="ECO:0000313" key="3">
    <source>
        <dbReference type="EMBL" id="UOR10486.1"/>
    </source>
</evidence>
<feature type="chain" id="PRO_5045582533" evidence="2">
    <location>
        <begin position="21"/>
        <end position="175"/>
    </location>
</feature>
<sequence>MKIKLLIITSFLLGSLMAGCSSNHTEEEAQPSSPQSQSQPQSTQHLENHIVNGDKRVETPSYEVMPDFLQSKSEDIQLIYTSASQHKDLLEQIPCYCGCGDSVGHKNNYDCFIHENKESGAIVWDEHGTKCGVCLEIAAEAMVEYQNGKSVKEIREQIDERYKDGYAEPTPTPEV</sequence>
<dbReference type="EMBL" id="CP095075">
    <property type="protein sequence ID" value="UOR10486.1"/>
    <property type="molecule type" value="Genomic_DNA"/>
</dbReference>
<keyword evidence="4" id="KW-1185">Reference proteome</keyword>